<dbReference type="Pfam" id="PF23933">
    <property type="entry name" value="DUF7269"/>
    <property type="match status" value="1"/>
</dbReference>
<evidence type="ECO:0000256" key="2">
    <source>
        <dbReference type="SAM" id="Phobius"/>
    </source>
</evidence>
<feature type="transmembrane region" description="Helical" evidence="2">
    <location>
        <begin position="33"/>
        <end position="50"/>
    </location>
</feature>
<feature type="region of interest" description="Disordered" evidence="1">
    <location>
        <begin position="658"/>
        <end position="698"/>
    </location>
</feature>
<dbReference type="AlphaFoldDB" id="A0AAP2YVI4"/>
<sequence>MNTRHLAIAIGILAFTLAIAVLGNVLTLGVGSWAVILVGVLTLLVALNTLTRRHGVRDHGTTPDPEHRYRVPAPGAELTDAVDQFRSRRNDLFVPSNRIHAGLREAAIAALTRFQGLTPAAANERVEDGSWTDDPYAAAFLSPSVDPPERSLRERVTDRFVRDVSFRDSVRRTGAAVAAIGYTGLGDGAPDRSESRIATYERDDTEEDEPVPRTTQTPVDGVVERSSRRTGHWFGVGVVALIAISIGTFTESAAVVMAGAVGIAYAGFGHAMEAPTPDISIERTLSEETPEPGDEIGVEVTITNESSRPLPDLRFVDGVPPGLAVSEGTARLGTALRPGESVTLEYTVAARRGRHVFDPALVFTRDLSRSSEKEFLVGSPTSITCEPVLRPITTSVPLRATAATFSGRLTTPEGGSGTQFHSVREYRKNDPLNRIDWNRHARTGELATLEFHEERAARVLVLVDARKANYLAPEPDAAHAVDRSVAAAGRIAATLLEDGDTVGLAAIGPLDKREEDGDDGPVEQCWLGPSSGHHHRAQFQNLLATHPQFSTLAPPKSRRWTPQLEQIYRRLSSDTQIILLTPLCDRVSSDIVQWLDARGYAVTVVSPDPTTDRTTGNQLARVARRIRRFDLQRTGVPVVDWPADQSIDEAFARINAGSGVSSRSGSTAGSTAGTNSRSDAGATTGSGAGTGTEAGGSP</sequence>
<proteinExistence type="predicted"/>
<keyword evidence="2" id="KW-0472">Membrane</keyword>
<keyword evidence="2" id="KW-1133">Transmembrane helix</keyword>
<dbReference type="InterPro" id="IPR002881">
    <property type="entry name" value="DUF58"/>
</dbReference>
<evidence type="ECO:0000256" key="1">
    <source>
        <dbReference type="SAM" id="MobiDB-lite"/>
    </source>
</evidence>
<reference evidence="4" key="1">
    <citation type="submission" date="2022-09" db="EMBL/GenBank/DDBJ databases">
        <title>Enrichment on poylsaccharides allowed isolation of novel metabolic and taxonomic groups of Haloarchaea.</title>
        <authorList>
            <person name="Sorokin D.Y."/>
            <person name="Elcheninov A.G."/>
            <person name="Khizhniak T.V."/>
            <person name="Kolganova T.V."/>
            <person name="Kublanov I.V."/>
        </authorList>
    </citation>
    <scope>NUCLEOTIDE SEQUENCE</scope>
    <source>
        <strain evidence="4">AArc-xg1-1</strain>
    </source>
</reference>
<dbReference type="InterPro" id="IPR013783">
    <property type="entry name" value="Ig-like_fold"/>
</dbReference>
<dbReference type="EMBL" id="JAOPKA010000001">
    <property type="protein sequence ID" value="MCU4740246.1"/>
    <property type="molecule type" value="Genomic_DNA"/>
</dbReference>
<dbReference type="PANTHER" id="PTHR33608:SF6">
    <property type="entry name" value="BLL2464 PROTEIN"/>
    <property type="match status" value="1"/>
</dbReference>
<protein>
    <submittedName>
        <fullName evidence="4">DUF58 domain-containing protein</fullName>
    </submittedName>
</protein>
<dbReference type="RefSeq" id="WP_338002092.1">
    <property type="nucleotide sequence ID" value="NZ_JAOPKA010000001.1"/>
</dbReference>
<dbReference type="Pfam" id="PF01882">
    <property type="entry name" value="DUF58"/>
    <property type="match status" value="1"/>
</dbReference>
<dbReference type="Gene3D" id="2.60.40.10">
    <property type="entry name" value="Immunoglobulins"/>
    <property type="match status" value="1"/>
</dbReference>
<evidence type="ECO:0000313" key="5">
    <source>
        <dbReference type="Proteomes" id="UP001321018"/>
    </source>
</evidence>
<feature type="compositionally biased region" description="Low complexity" evidence="1">
    <location>
        <begin position="658"/>
        <end position="683"/>
    </location>
</feature>
<dbReference type="PANTHER" id="PTHR33608">
    <property type="entry name" value="BLL2464 PROTEIN"/>
    <property type="match status" value="1"/>
</dbReference>
<dbReference type="Proteomes" id="UP001321018">
    <property type="component" value="Unassembled WGS sequence"/>
</dbReference>
<comment type="caution">
    <text evidence="4">The sequence shown here is derived from an EMBL/GenBank/DDBJ whole genome shotgun (WGS) entry which is preliminary data.</text>
</comment>
<feature type="transmembrane region" description="Helical" evidence="2">
    <location>
        <begin position="233"/>
        <end position="266"/>
    </location>
</feature>
<feature type="domain" description="DUF58" evidence="3">
    <location>
        <begin position="422"/>
        <end position="508"/>
    </location>
</feature>
<organism evidence="4 5">
    <name type="scientific">Natronoglomus mannanivorans</name>
    <dbReference type="NCBI Taxonomy" id="2979990"/>
    <lineage>
        <taxon>Archaea</taxon>
        <taxon>Methanobacteriati</taxon>
        <taxon>Methanobacteriota</taxon>
        <taxon>Stenosarchaea group</taxon>
        <taxon>Halobacteria</taxon>
        <taxon>Halobacteriales</taxon>
        <taxon>Natrialbaceae</taxon>
        <taxon>Natronoglomus</taxon>
    </lineage>
</organism>
<accession>A0AAP2YVI4</accession>
<dbReference type="InterPro" id="IPR055693">
    <property type="entry name" value="DUF7269"/>
</dbReference>
<evidence type="ECO:0000259" key="3">
    <source>
        <dbReference type="Pfam" id="PF01882"/>
    </source>
</evidence>
<keyword evidence="2" id="KW-0812">Transmembrane</keyword>
<name>A0AAP2YVI4_9EURY</name>
<feature type="compositionally biased region" description="Gly residues" evidence="1">
    <location>
        <begin position="684"/>
        <end position="698"/>
    </location>
</feature>
<evidence type="ECO:0000313" key="4">
    <source>
        <dbReference type="EMBL" id="MCU4740246.1"/>
    </source>
</evidence>
<feature type="region of interest" description="Disordered" evidence="1">
    <location>
        <begin position="200"/>
        <end position="224"/>
    </location>
</feature>
<gene>
    <name evidence="4" type="ORF">OB960_02385</name>
</gene>